<evidence type="ECO:0000256" key="3">
    <source>
        <dbReference type="ARBA" id="ARBA00005383"/>
    </source>
</evidence>
<feature type="domain" description="SAP" evidence="12">
    <location>
        <begin position="22"/>
        <end position="56"/>
    </location>
</feature>
<gene>
    <name evidence="15" type="ORF">CBOVIS_LOCUS9980</name>
</gene>
<proteinExistence type="inferred from homology"/>
<dbReference type="GO" id="GO:0006357">
    <property type="term" value="P:regulation of transcription by RNA polymerase II"/>
    <property type="evidence" value="ECO:0007669"/>
    <property type="project" value="TreeGrafter"/>
</dbReference>
<dbReference type="PROSITE" id="PS51044">
    <property type="entry name" value="ZF_SP_RING"/>
    <property type="match status" value="1"/>
</dbReference>
<keyword evidence="6 10" id="KW-0863">Zinc-finger</keyword>
<dbReference type="InterPro" id="IPR013083">
    <property type="entry name" value="Znf_RING/FYVE/PHD"/>
</dbReference>
<evidence type="ECO:0000256" key="5">
    <source>
        <dbReference type="ARBA" id="ARBA00022723"/>
    </source>
</evidence>
<evidence type="ECO:0000259" key="12">
    <source>
        <dbReference type="PROSITE" id="PS50800"/>
    </source>
</evidence>
<dbReference type="InterPro" id="IPR003034">
    <property type="entry name" value="SAP_dom"/>
</dbReference>
<keyword evidence="5" id="KW-0479">Metal-binding</keyword>
<feature type="compositionally biased region" description="Acidic residues" evidence="11">
    <location>
        <begin position="414"/>
        <end position="425"/>
    </location>
</feature>
<dbReference type="InterPro" id="IPR004181">
    <property type="entry name" value="Znf_MIZ"/>
</dbReference>
<keyword evidence="9" id="KW-0539">Nucleus</keyword>
<dbReference type="PROSITE" id="PS51466">
    <property type="entry name" value="PINIT"/>
    <property type="match status" value="1"/>
</dbReference>
<evidence type="ECO:0000313" key="15">
    <source>
        <dbReference type="EMBL" id="CAB3408165.1"/>
    </source>
</evidence>
<dbReference type="InterPro" id="IPR038654">
    <property type="entry name" value="PINIT_sf"/>
</dbReference>
<dbReference type="Gene3D" id="3.30.40.10">
    <property type="entry name" value="Zinc/RING finger domain, C3HC4 (zinc finger)"/>
    <property type="match status" value="1"/>
</dbReference>
<evidence type="ECO:0000256" key="6">
    <source>
        <dbReference type="ARBA" id="ARBA00022771"/>
    </source>
</evidence>
<feature type="domain" description="SP-RING-type" evidence="13">
    <location>
        <begin position="310"/>
        <end position="391"/>
    </location>
</feature>
<dbReference type="GO" id="GO:0061665">
    <property type="term" value="F:SUMO ligase activity"/>
    <property type="evidence" value="ECO:0007669"/>
    <property type="project" value="TreeGrafter"/>
</dbReference>
<dbReference type="Gene3D" id="1.10.720.30">
    <property type="entry name" value="SAP domain"/>
    <property type="match status" value="1"/>
</dbReference>
<accession>A0A8S1FAJ8</accession>
<dbReference type="Pfam" id="PF14324">
    <property type="entry name" value="PINIT"/>
    <property type="match status" value="1"/>
</dbReference>
<evidence type="ECO:0000256" key="1">
    <source>
        <dbReference type="ARBA" id="ARBA00004123"/>
    </source>
</evidence>
<dbReference type="GO" id="GO:0016925">
    <property type="term" value="P:protein sumoylation"/>
    <property type="evidence" value="ECO:0007669"/>
    <property type="project" value="TreeGrafter"/>
</dbReference>
<keyword evidence="8" id="KW-0862">Zinc</keyword>
<dbReference type="InterPro" id="IPR036361">
    <property type="entry name" value="SAP_dom_sf"/>
</dbReference>
<evidence type="ECO:0000256" key="11">
    <source>
        <dbReference type="SAM" id="MobiDB-lite"/>
    </source>
</evidence>
<evidence type="ECO:0000256" key="8">
    <source>
        <dbReference type="ARBA" id="ARBA00022833"/>
    </source>
</evidence>
<evidence type="ECO:0000256" key="7">
    <source>
        <dbReference type="ARBA" id="ARBA00022786"/>
    </source>
</evidence>
<dbReference type="Gene3D" id="2.60.120.780">
    <property type="entry name" value="PINIT domain"/>
    <property type="match status" value="1"/>
</dbReference>
<evidence type="ECO:0000313" key="16">
    <source>
        <dbReference type="Proteomes" id="UP000494206"/>
    </source>
</evidence>
<feature type="compositionally biased region" description="Low complexity" evidence="11">
    <location>
        <begin position="516"/>
        <end position="534"/>
    </location>
</feature>
<dbReference type="Proteomes" id="UP000494206">
    <property type="component" value="Unassembled WGS sequence"/>
</dbReference>
<comment type="caution">
    <text evidence="15">The sequence shown here is derived from an EMBL/GenBank/DDBJ whole genome shotgun (WGS) entry which is preliminary data.</text>
</comment>
<feature type="compositionally biased region" description="Low complexity" evidence="11">
    <location>
        <begin position="473"/>
        <end position="485"/>
    </location>
</feature>
<comment type="similarity">
    <text evidence="3">Belongs to the PIAS family.</text>
</comment>
<dbReference type="EMBL" id="CADEPM010000007">
    <property type="protein sequence ID" value="CAB3408165.1"/>
    <property type="molecule type" value="Genomic_DNA"/>
</dbReference>
<keyword evidence="16" id="KW-1185">Reference proteome</keyword>
<comment type="pathway">
    <text evidence="2">Protein modification; protein sumoylation.</text>
</comment>
<dbReference type="AlphaFoldDB" id="A0A8S1FAJ8"/>
<keyword evidence="4" id="KW-0808">Transferase</keyword>
<dbReference type="PROSITE" id="PS50800">
    <property type="entry name" value="SAP"/>
    <property type="match status" value="1"/>
</dbReference>
<dbReference type="CDD" id="cd16650">
    <property type="entry name" value="SP-RING_PIAS-like"/>
    <property type="match status" value="1"/>
</dbReference>
<dbReference type="SMART" id="SM00513">
    <property type="entry name" value="SAP"/>
    <property type="match status" value="1"/>
</dbReference>
<sequence>MPDPPTPYQITHEQISEAERFIQQVKVSDLTKILERAGLRKNGLKTELQSRFTAALRCPQTQWKTYQSLEYFRKGLARPSPYQIPTRNFQMFGHNGIRVPYAGGSTMHAAQQFLSGPVSTVRSSPKLVIQNLPFYDVCSTILEPMELPAHPTTTKANTKIAFNFVLGSEIEASIHRFDSRPLPRYEIQLRFFNATELDEPQKDDFPLNCNVRVDDTCIPLPNVIPTNKANAEPKRPSRPVCITASCVRRTGPHRLHVEWTADRRTWAVAIYYVHRLSSSILYERIARDENRRRKSELTKQEIVKKLSGADDDGIAMDRIKIGLLCPLSKTRMTTPARCTECTHLQSFDLNSYLMMNEKRPVWSCPVCATNAPYEKLYIDEYFCDVLKNVAPDVKEVELKEDGCYRVMAEEEAILLSDDDDDDGDDDIKVTRVPPPSKPISKKPPLEVVLDDSDDERVSIGIRNSLNQADDEPAVNNNNAGPAPRANGHRSPRVLDVITLDDTPPRPAMPLRRGQPSSSSSSAEAVSSSIVSSTSQEKPATIQDALANMCETAAQNSSKNIFSNTFGWSSTDSNLVSRSLSANGIPYSFAGLPGNNATHQQQASMSAAMHQMASGNAANWISRGYQQLHHQQQQLQQQAQFMGFSPFRGQNGSS</sequence>
<evidence type="ECO:0000259" key="13">
    <source>
        <dbReference type="PROSITE" id="PS51044"/>
    </source>
</evidence>
<dbReference type="GO" id="GO:0000785">
    <property type="term" value="C:chromatin"/>
    <property type="evidence" value="ECO:0007669"/>
    <property type="project" value="TreeGrafter"/>
</dbReference>
<dbReference type="PANTHER" id="PTHR10782">
    <property type="entry name" value="ZINC FINGER MIZ DOMAIN-CONTAINING PROTEIN"/>
    <property type="match status" value="1"/>
</dbReference>
<comment type="subcellular location">
    <subcellularLocation>
        <location evidence="1">Nucleus</location>
    </subcellularLocation>
</comment>
<evidence type="ECO:0000256" key="10">
    <source>
        <dbReference type="PROSITE-ProRule" id="PRU00452"/>
    </source>
</evidence>
<dbReference type="GO" id="GO:0003712">
    <property type="term" value="F:transcription coregulator activity"/>
    <property type="evidence" value="ECO:0007669"/>
    <property type="project" value="TreeGrafter"/>
</dbReference>
<organism evidence="15 16">
    <name type="scientific">Caenorhabditis bovis</name>
    <dbReference type="NCBI Taxonomy" id="2654633"/>
    <lineage>
        <taxon>Eukaryota</taxon>
        <taxon>Metazoa</taxon>
        <taxon>Ecdysozoa</taxon>
        <taxon>Nematoda</taxon>
        <taxon>Chromadorea</taxon>
        <taxon>Rhabditida</taxon>
        <taxon>Rhabditina</taxon>
        <taxon>Rhabditomorpha</taxon>
        <taxon>Rhabditoidea</taxon>
        <taxon>Rhabditidae</taxon>
        <taxon>Peloderinae</taxon>
        <taxon>Caenorhabditis</taxon>
    </lineage>
</organism>
<dbReference type="SUPFAM" id="SSF68906">
    <property type="entry name" value="SAP domain"/>
    <property type="match status" value="1"/>
</dbReference>
<evidence type="ECO:0000256" key="9">
    <source>
        <dbReference type="ARBA" id="ARBA00023242"/>
    </source>
</evidence>
<dbReference type="OrthoDB" id="5875376at2759"/>
<evidence type="ECO:0000256" key="2">
    <source>
        <dbReference type="ARBA" id="ARBA00004718"/>
    </source>
</evidence>
<protein>
    <submittedName>
        <fullName evidence="15">Uncharacterized protein</fullName>
    </submittedName>
</protein>
<dbReference type="FunFam" id="2.60.120.780:FF:000007">
    <property type="entry name" value="E3 SUMO-protein ligase gei-17"/>
    <property type="match status" value="1"/>
</dbReference>
<dbReference type="InterPro" id="IPR023321">
    <property type="entry name" value="PINIT"/>
</dbReference>
<keyword evidence="7" id="KW-0833">Ubl conjugation pathway</keyword>
<dbReference type="PANTHER" id="PTHR10782:SF94">
    <property type="entry name" value="SUPPRESSOR OF VARIEGATION 2-10, ISOFORM I"/>
    <property type="match status" value="1"/>
</dbReference>
<evidence type="ECO:0000256" key="4">
    <source>
        <dbReference type="ARBA" id="ARBA00022679"/>
    </source>
</evidence>
<reference evidence="15 16" key="1">
    <citation type="submission" date="2020-04" db="EMBL/GenBank/DDBJ databases">
        <authorList>
            <person name="Laetsch R D."/>
            <person name="Stevens L."/>
            <person name="Kumar S."/>
            <person name="Blaxter L. M."/>
        </authorList>
    </citation>
    <scope>NUCLEOTIDE SEQUENCE [LARGE SCALE GENOMIC DNA]</scope>
</reference>
<evidence type="ECO:0000259" key="14">
    <source>
        <dbReference type="PROSITE" id="PS51466"/>
    </source>
</evidence>
<name>A0A8S1FAJ8_9PELO</name>
<dbReference type="Pfam" id="PF02891">
    <property type="entry name" value="zf-MIZ"/>
    <property type="match status" value="1"/>
</dbReference>
<feature type="region of interest" description="Disordered" evidence="11">
    <location>
        <begin position="414"/>
        <end position="537"/>
    </location>
</feature>
<feature type="domain" description="PINIT" evidence="14">
    <location>
        <begin position="110"/>
        <end position="276"/>
    </location>
</feature>
<dbReference type="GO" id="GO:0005634">
    <property type="term" value="C:nucleus"/>
    <property type="evidence" value="ECO:0007669"/>
    <property type="project" value="UniProtKB-SubCell"/>
</dbReference>
<dbReference type="GO" id="GO:0008270">
    <property type="term" value="F:zinc ion binding"/>
    <property type="evidence" value="ECO:0007669"/>
    <property type="project" value="UniProtKB-KW"/>
</dbReference>